<dbReference type="Proteomes" id="UP001595904">
    <property type="component" value="Unassembled WGS sequence"/>
</dbReference>
<reference evidence="6" key="1">
    <citation type="journal article" date="2019" name="Int. J. Syst. Evol. Microbiol.">
        <title>The Global Catalogue of Microorganisms (GCM) 10K type strain sequencing project: providing services to taxonomists for standard genome sequencing and annotation.</title>
        <authorList>
            <consortium name="The Broad Institute Genomics Platform"/>
            <consortium name="The Broad Institute Genome Sequencing Center for Infectious Disease"/>
            <person name="Wu L."/>
            <person name="Ma J."/>
        </authorList>
    </citation>
    <scope>NUCLEOTIDE SEQUENCE [LARGE SCALE GENOMIC DNA]</scope>
    <source>
        <strain evidence="6">CGMCC 1.10759</strain>
    </source>
</reference>
<dbReference type="InterPro" id="IPR007435">
    <property type="entry name" value="DUF484"/>
</dbReference>
<dbReference type="PROSITE" id="PS50887">
    <property type="entry name" value="GGDEF"/>
    <property type="match status" value="1"/>
</dbReference>
<dbReference type="Pfam" id="PF04340">
    <property type="entry name" value="DUF484"/>
    <property type="match status" value="1"/>
</dbReference>
<keyword evidence="3" id="KW-0175">Coiled coil</keyword>
<evidence type="ECO:0000256" key="2">
    <source>
        <dbReference type="ARBA" id="ARBA00034247"/>
    </source>
</evidence>
<comment type="caution">
    <text evidence="5">The sequence shown here is derived from an EMBL/GenBank/DDBJ whole genome shotgun (WGS) entry which is preliminary data.</text>
</comment>
<evidence type="ECO:0000313" key="6">
    <source>
        <dbReference type="Proteomes" id="UP001595904"/>
    </source>
</evidence>
<sequence>MSARDLQGEIRELRGRIAALMDEAATNEKLLRRSQERELELLKAENMSQLFDAICKGLKASYALESVTLLLLDPQHEIRHLLIADNVKLEDFPQVLFTDSLAGMAPQFNSFHRPWLGPYMGCDHQLLFPGTPGLKSTALIPLRRQDRLLGSLNFGSIDEKRFSRHLATDFLAHLGVIASFAIENTINRARLVRSGLTDFLTGWHNRRYLNARLKEELARAQRQGTSLTCLVIDLDRFKQINDQHGHLAGDMALREAAQRVDAHIRGSDAAARFGGDEFVVLAPAIAPKQAACLAERIRTSVCETPLILPSGVELNMTVSIGVAWITVSRDEADLKAAAERLLADADAALYRAKQAGRNRAALANGEEMPDKPCG</sequence>
<dbReference type="EC" id="2.7.7.65" evidence="1"/>
<dbReference type="InterPro" id="IPR000160">
    <property type="entry name" value="GGDEF_dom"/>
</dbReference>
<dbReference type="CDD" id="cd01949">
    <property type="entry name" value="GGDEF"/>
    <property type="match status" value="1"/>
</dbReference>
<evidence type="ECO:0000259" key="4">
    <source>
        <dbReference type="PROSITE" id="PS50887"/>
    </source>
</evidence>
<dbReference type="InterPro" id="IPR029787">
    <property type="entry name" value="Nucleotide_cyclase"/>
</dbReference>
<name>A0ABV8SN11_9GAMM</name>
<organism evidence="5 6">
    <name type="scientific">Steroidobacter flavus</name>
    <dbReference type="NCBI Taxonomy" id="1842136"/>
    <lineage>
        <taxon>Bacteria</taxon>
        <taxon>Pseudomonadati</taxon>
        <taxon>Pseudomonadota</taxon>
        <taxon>Gammaproteobacteria</taxon>
        <taxon>Steroidobacterales</taxon>
        <taxon>Steroidobacteraceae</taxon>
        <taxon>Steroidobacter</taxon>
    </lineage>
</organism>
<dbReference type="NCBIfam" id="TIGR00254">
    <property type="entry name" value="GGDEF"/>
    <property type="match status" value="1"/>
</dbReference>
<dbReference type="InterPro" id="IPR050469">
    <property type="entry name" value="Diguanylate_Cyclase"/>
</dbReference>
<dbReference type="SMART" id="SM00267">
    <property type="entry name" value="GGDEF"/>
    <property type="match status" value="1"/>
</dbReference>
<dbReference type="EMBL" id="JBHSDU010000003">
    <property type="protein sequence ID" value="MFC4308953.1"/>
    <property type="molecule type" value="Genomic_DNA"/>
</dbReference>
<dbReference type="SUPFAM" id="SSF55781">
    <property type="entry name" value="GAF domain-like"/>
    <property type="match status" value="1"/>
</dbReference>
<dbReference type="SUPFAM" id="SSF55073">
    <property type="entry name" value="Nucleotide cyclase"/>
    <property type="match status" value="1"/>
</dbReference>
<keyword evidence="6" id="KW-1185">Reference proteome</keyword>
<dbReference type="PANTHER" id="PTHR45138">
    <property type="entry name" value="REGULATORY COMPONENTS OF SENSORY TRANSDUCTION SYSTEM"/>
    <property type="match status" value="1"/>
</dbReference>
<dbReference type="InterPro" id="IPR029016">
    <property type="entry name" value="GAF-like_dom_sf"/>
</dbReference>
<feature type="coiled-coil region" evidence="3">
    <location>
        <begin position="3"/>
        <end position="47"/>
    </location>
</feature>
<protein>
    <recommendedName>
        <fullName evidence="1">diguanylate cyclase</fullName>
        <ecNumber evidence="1">2.7.7.65</ecNumber>
    </recommendedName>
</protein>
<dbReference type="Gene3D" id="3.30.70.270">
    <property type="match status" value="1"/>
</dbReference>
<dbReference type="PANTHER" id="PTHR45138:SF9">
    <property type="entry name" value="DIGUANYLATE CYCLASE DGCM-RELATED"/>
    <property type="match status" value="1"/>
</dbReference>
<gene>
    <name evidence="5" type="ORF">ACFPN2_07675</name>
</gene>
<dbReference type="RefSeq" id="WP_380596025.1">
    <property type="nucleotide sequence ID" value="NZ_JBHSDU010000003.1"/>
</dbReference>
<evidence type="ECO:0000256" key="3">
    <source>
        <dbReference type="SAM" id="Coils"/>
    </source>
</evidence>
<dbReference type="Pfam" id="PF00990">
    <property type="entry name" value="GGDEF"/>
    <property type="match status" value="1"/>
</dbReference>
<comment type="catalytic activity">
    <reaction evidence="2">
        <text>2 GTP = 3',3'-c-di-GMP + 2 diphosphate</text>
        <dbReference type="Rhea" id="RHEA:24898"/>
        <dbReference type="ChEBI" id="CHEBI:33019"/>
        <dbReference type="ChEBI" id="CHEBI:37565"/>
        <dbReference type="ChEBI" id="CHEBI:58805"/>
        <dbReference type="EC" id="2.7.7.65"/>
    </reaction>
</comment>
<dbReference type="InterPro" id="IPR043128">
    <property type="entry name" value="Rev_trsase/Diguanyl_cyclase"/>
</dbReference>
<proteinExistence type="predicted"/>
<evidence type="ECO:0000313" key="5">
    <source>
        <dbReference type="EMBL" id="MFC4308953.1"/>
    </source>
</evidence>
<accession>A0ABV8SN11</accession>
<dbReference type="Gene3D" id="3.30.450.40">
    <property type="match status" value="1"/>
</dbReference>
<feature type="domain" description="GGDEF" evidence="4">
    <location>
        <begin position="225"/>
        <end position="365"/>
    </location>
</feature>
<evidence type="ECO:0000256" key="1">
    <source>
        <dbReference type="ARBA" id="ARBA00012528"/>
    </source>
</evidence>